<dbReference type="EMBL" id="SSFD01000329">
    <property type="protein sequence ID" value="TXH79881.1"/>
    <property type="molecule type" value="Genomic_DNA"/>
</dbReference>
<evidence type="ECO:0000256" key="1">
    <source>
        <dbReference type="PROSITE-ProRule" id="PRU00409"/>
    </source>
</evidence>
<dbReference type="Gene3D" id="3.30.470.20">
    <property type="entry name" value="ATP-grasp fold, B domain"/>
    <property type="match status" value="1"/>
</dbReference>
<dbReference type="PROSITE" id="PS50975">
    <property type="entry name" value="ATP_GRASP"/>
    <property type="match status" value="1"/>
</dbReference>
<dbReference type="RefSeq" id="WP_276661451.1">
    <property type="nucleotide sequence ID" value="NZ_SSFD01000329.1"/>
</dbReference>
<feature type="domain" description="ATP-grasp" evidence="2">
    <location>
        <begin position="222"/>
        <end position="479"/>
    </location>
</feature>
<sequence length="594" mass="62923">MVELVRVGTRFTWLRGAAFGLQQGALAGELVLTDEGRAGIVEEMLAAFADEASTGGERAAGASGVESLIDCILRCIGALQRRAGIPVSWRSHRALIRTVADVRVFRVALPSDQPAATERALRWVVAEVNRRATGGQAGSKDGRSSQESLEELDRMLGAHAIPGINPINIALAAYRAGIPVGRLLHDVLVLGQGRKARWMRSTITDRTSGIGLGIARNKVHTAEVLRAAGLPVPQQVVVRSPEGAVEAARALGYPVVVKPADQEQGAGVQAGLSDDAMVRIAYDAASALSRTILVERHVEGYTHRLTVFQGRVVRVMRRVAGGVVGDGVSAVATLVERRLEDEIHRRRAQRAGAPLLSLDAEALDLLARRGMGPASVPAAGEYIRLRRRDNINAGGENRPCALGDVHPANLQLAVDAAMALRLDLAGVDLIIEDVSRSWLEAGGAICEVNGQPQMGGNSHAGVLDAVVRELVGGDGRIPVHLVVCPDREDWHAGLSARLLQHGEVDGVSSRHGLVLRGARVSMPFEDALAAAQALLCRADVGSAACLMSAPDILRLGLPSDVLDSLRVADETAMSAAERGALAAIRPMIEPHLRR</sequence>
<dbReference type="SUPFAM" id="SSF56059">
    <property type="entry name" value="Glutathione synthetase ATP-binding domain-like"/>
    <property type="match status" value="1"/>
</dbReference>
<dbReference type="Proteomes" id="UP000321192">
    <property type="component" value="Unassembled WGS sequence"/>
</dbReference>
<dbReference type="GO" id="GO:0018169">
    <property type="term" value="F:ribosomal S6-glutamic acid ligase activity"/>
    <property type="evidence" value="ECO:0007669"/>
    <property type="project" value="TreeGrafter"/>
</dbReference>
<dbReference type="Pfam" id="PF13549">
    <property type="entry name" value="ATP-grasp_5"/>
    <property type="match status" value="1"/>
</dbReference>
<keyword evidence="1" id="KW-0547">Nucleotide-binding</keyword>
<gene>
    <name evidence="3" type="ORF">E6Q80_19570</name>
</gene>
<dbReference type="PANTHER" id="PTHR21621">
    <property type="entry name" value="RIBOSOMAL PROTEIN S6 MODIFICATION PROTEIN"/>
    <property type="match status" value="1"/>
</dbReference>
<evidence type="ECO:0000313" key="3">
    <source>
        <dbReference type="EMBL" id="TXH79881.1"/>
    </source>
</evidence>
<dbReference type="GO" id="GO:0005737">
    <property type="term" value="C:cytoplasm"/>
    <property type="evidence" value="ECO:0007669"/>
    <property type="project" value="TreeGrafter"/>
</dbReference>
<dbReference type="GO" id="GO:0005524">
    <property type="term" value="F:ATP binding"/>
    <property type="evidence" value="ECO:0007669"/>
    <property type="project" value="UniProtKB-UniRule"/>
</dbReference>
<protein>
    <submittedName>
        <fullName evidence="3">Cyanophycin synthetase</fullName>
    </submittedName>
</protein>
<dbReference type="PANTHER" id="PTHR21621:SF0">
    <property type="entry name" value="BETA-CITRYLGLUTAMATE SYNTHASE B-RELATED"/>
    <property type="match status" value="1"/>
</dbReference>
<dbReference type="AlphaFoldDB" id="A0A5C7SB99"/>
<dbReference type="Gene3D" id="3.30.1490.20">
    <property type="entry name" value="ATP-grasp fold, A domain"/>
    <property type="match status" value="1"/>
</dbReference>
<evidence type="ECO:0000313" key="4">
    <source>
        <dbReference type="Proteomes" id="UP000321192"/>
    </source>
</evidence>
<organism evidence="3 4">
    <name type="scientific">Thauera aminoaromatica</name>
    <dbReference type="NCBI Taxonomy" id="164330"/>
    <lineage>
        <taxon>Bacteria</taxon>
        <taxon>Pseudomonadati</taxon>
        <taxon>Pseudomonadota</taxon>
        <taxon>Betaproteobacteria</taxon>
        <taxon>Rhodocyclales</taxon>
        <taxon>Zoogloeaceae</taxon>
        <taxon>Thauera</taxon>
    </lineage>
</organism>
<evidence type="ECO:0000259" key="2">
    <source>
        <dbReference type="PROSITE" id="PS50975"/>
    </source>
</evidence>
<accession>A0A5C7SB99</accession>
<dbReference type="InterPro" id="IPR013815">
    <property type="entry name" value="ATP_grasp_subdomain_1"/>
</dbReference>
<keyword evidence="1" id="KW-0067">ATP-binding</keyword>
<proteinExistence type="predicted"/>
<dbReference type="GO" id="GO:0046872">
    <property type="term" value="F:metal ion binding"/>
    <property type="evidence" value="ECO:0007669"/>
    <property type="project" value="InterPro"/>
</dbReference>
<comment type="caution">
    <text evidence="3">The sequence shown here is derived from an EMBL/GenBank/DDBJ whole genome shotgun (WGS) entry which is preliminary data.</text>
</comment>
<reference evidence="3 4" key="1">
    <citation type="submission" date="2018-09" db="EMBL/GenBank/DDBJ databases">
        <title>Metagenome Assembled Genomes from an Advanced Water Purification Facility.</title>
        <authorList>
            <person name="Stamps B.W."/>
            <person name="Spear J.R."/>
        </authorList>
    </citation>
    <scope>NUCLEOTIDE SEQUENCE [LARGE SCALE GENOMIC DNA]</scope>
    <source>
        <strain evidence="3">Bin_27_1</strain>
    </source>
</reference>
<dbReference type="GO" id="GO:0009432">
    <property type="term" value="P:SOS response"/>
    <property type="evidence" value="ECO:0007669"/>
    <property type="project" value="TreeGrafter"/>
</dbReference>
<name>A0A5C7SB99_THASP</name>
<dbReference type="InterPro" id="IPR011761">
    <property type="entry name" value="ATP-grasp"/>
</dbReference>